<dbReference type="InterPro" id="IPR008780">
    <property type="entry name" value="Plasmodium_Vir"/>
</dbReference>
<dbReference type="Proteomes" id="UP000196402">
    <property type="component" value="Unassembled WGS sequence"/>
</dbReference>
<reference evidence="1 2" key="1">
    <citation type="submission" date="2016-07" db="EMBL/GenBank/DDBJ databases">
        <authorList>
            <consortium name="Pathogen Informatics"/>
        </authorList>
    </citation>
    <scope>NUCLEOTIDE SEQUENCE [LARGE SCALE GENOMIC DNA]</scope>
</reference>
<organism evidence="1 2">
    <name type="scientific">Plasmodium vivax</name>
    <name type="common">malaria parasite P. vivax</name>
    <dbReference type="NCBI Taxonomy" id="5855"/>
    <lineage>
        <taxon>Eukaryota</taxon>
        <taxon>Sar</taxon>
        <taxon>Alveolata</taxon>
        <taxon>Apicomplexa</taxon>
        <taxon>Aconoidasida</taxon>
        <taxon>Haemosporida</taxon>
        <taxon>Plasmodiidae</taxon>
        <taxon>Plasmodium</taxon>
        <taxon>Plasmodium (Plasmodium)</taxon>
    </lineage>
</organism>
<dbReference type="VEuPathDB" id="PlasmoDB:PVPAM_050008600"/>
<protein>
    <submittedName>
        <fullName evidence="1">Vir protein, putative</fullName>
    </submittedName>
</protein>
<accession>A0A1G4E8S6</accession>
<sequence length="234" mass="28230">MGEHLTEEHLKKLTSYYKYSKFEDGENGCNGISFYSNIKEELQNQNYQIYNLHIISDKILKALCFIYNRKRNYRGNFDEELCWYLYYWLGDKIYPLVNDEVVFSRIINMIYTELYSNPENLTVCRHVHTPLNKDRFNKNKVLFDYSKDYHNIEMATPHGQTTCDKKYKEYMKTYISMYNQAYLDCKEGKGNNFDCDYFSKLFQEKPYQKLSSFSCIQRDDIEVVLDKYNVMILK</sequence>
<dbReference type="Pfam" id="PF05795">
    <property type="entry name" value="Plasmodium_Vir"/>
    <property type="match status" value="1"/>
</dbReference>
<name>A0A1G4E8S6_PLAVI</name>
<dbReference type="VEuPathDB" id="PlasmoDB:PVX_048190"/>
<dbReference type="AlphaFoldDB" id="A0A1G4E8S6"/>
<proteinExistence type="predicted"/>
<gene>
    <name evidence="1" type="ORF">PVT01_000006100</name>
</gene>
<evidence type="ECO:0000313" key="1">
    <source>
        <dbReference type="EMBL" id="SCA83354.1"/>
    </source>
</evidence>
<evidence type="ECO:0000313" key="2">
    <source>
        <dbReference type="Proteomes" id="UP000196402"/>
    </source>
</evidence>
<dbReference type="EMBL" id="FLYH01000001">
    <property type="protein sequence ID" value="SCA83354.1"/>
    <property type="molecule type" value="Genomic_DNA"/>
</dbReference>